<feature type="active site" description="Glycyl thioester intermediate" evidence="3">
    <location>
        <position position="146"/>
    </location>
</feature>
<dbReference type="Proteomes" id="UP000472270">
    <property type="component" value="Unassembled WGS sequence"/>
</dbReference>
<dbReference type="GO" id="GO:0004842">
    <property type="term" value="F:ubiquitin-protein transferase activity"/>
    <property type="evidence" value="ECO:0007669"/>
    <property type="project" value="InterPro"/>
</dbReference>
<evidence type="ECO:0000256" key="2">
    <source>
        <dbReference type="ARBA" id="ARBA00022786"/>
    </source>
</evidence>
<protein>
    <recommendedName>
        <fullName evidence="4">HECT domain-containing protein</fullName>
    </recommendedName>
</protein>
<evidence type="ECO:0000313" key="6">
    <source>
        <dbReference type="Proteomes" id="UP000472270"/>
    </source>
</evidence>
<keyword evidence="2 3" id="KW-0833">Ubl conjugation pathway</keyword>
<reference evidence="5" key="1">
    <citation type="submission" date="2025-08" db="UniProtKB">
        <authorList>
            <consortium name="Ensembl"/>
        </authorList>
    </citation>
    <scope>IDENTIFICATION</scope>
</reference>
<dbReference type="Pfam" id="PF00632">
    <property type="entry name" value="HECT"/>
    <property type="match status" value="1"/>
</dbReference>
<proteinExistence type="predicted"/>
<dbReference type="Gene3D" id="3.30.2410.10">
    <property type="entry name" value="Hect, E3 ligase catalytic domain"/>
    <property type="match status" value="1"/>
</dbReference>
<dbReference type="AlphaFoldDB" id="A0A673K8Y0"/>
<sequence>MSEYLANAGCLRAVKCLKDKDLLLQDILLFQVVNRLHGPIERLKEGLRTLGLLTAVVKHKEAFRPLFCSPHQPLTADALDRLFDIRYSIAGTFSCLFILFTEGNSSCSLDKILKFATGCSVLPAIGLKPQPSIEFLHPKFPTANTCINCLRLPLHKSYDMFKSNMDFAICNTQGFGQHWVVGH</sequence>
<feature type="domain" description="HECT" evidence="4">
    <location>
        <begin position="111"/>
        <end position="178"/>
    </location>
</feature>
<dbReference type="InterPro" id="IPR035983">
    <property type="entry name" value="Hect_E3_ubiquitin_ligase"/>
</dbReference>
<dbReference type="Ensembl" id="ENSSRHT00000062524.1">
    <property type="protein sequence ID" value="ENSSRHP00000060840.1"/>
    <property type="gene ID" value="ENSSRHG00000030411.1"/>
</dbReference>
<evidence type="ECO:0000313" key="5">
    <source>
        <dbReference type="Ensembl" id="ENSSRHP00000060840.1"/>
    </source>
</evidence>
<keyword evidence="1" id="KW-0808">Transferase</keyword>
<name>A0A673K8Y0_9TELE</name>
<evidence type="ECO:0000259" key="4">
    <source>
        <dbReference type="PROSITE" id="PS50237"/>
    </source>
</evidence>
<dbReference type="PROSITE" id="PS50237">
    <property type="entry name" value="HECT"/>
    <property type="match status" value="1"/>
</dbReference>
<organism evidence="5 6">
    <name type="scientific">Sinocyclocheilus rhinocerous</name>
    <dbReference type="NCBI Taxonomy" id="307959"/>
    <lineage>
        <taxon>Eukaryota</taxon>
        <taxon>Metazoa</taxon>
        <taxon>Chordata</taxon>
        <taxon>Craniata</taxon>
        <taxon>Vertebrata</taxon>
        <taxon>Euteleostomi</taxon>
        <taxon>Actinopterygii</taxon>
        <taxon>Neopterygii</taxon>
        <taxon>Teleostei</taxon>
        <taxon>Ostariophysi</taxon>
        <taxon>Cypriniformes</taxon>
        <taxon>Cyprinidae</taxon>
        <taxon>Cyprininae</taxon>
        <taxon>Sinocyclocheilus</taxon>
    </lineage>
</organism>
<keyword evidence="6" id="KW-1185">Reference proteome</keyword>
<dbReference type="SUPFAM" id="SSF56204">
    <property type="entry name" value="Hect, E3 ligase catalytic domain"/>
    <property type="match status" value="1"/>
</dbReference>
<dbReference type="InterPro" id="IPR000569">
    <property type="entry name" value="HECT_dom"/>
</dbReference>
<evidence type="ECO:0000256" key="3">
    <source>
        <dbReference type="PROSITE-ProRule" id="PRU00104"/>
    </source>
</evidence>
<accession>A0A673K8Y0</accession>
<evidence type="ECO:0000256" key="1">
    <source>
        <dbReference type="ARBA" id="ARBA00022679"/>
    </source>
</evidence>
<reference evidence="5" key="2">
    <citation type="submission" date="2025-09" db="UniProtKB">
        <authorList>
            <consortium name="Ensembl"/>
        </authorList>
    </citation>
    <scope>IDENTIFICATION</scope>
</reference>